<sequence length="1197" mass="135366">MMASRATVGRIKKFVRWWQHHFPCDRILAQRITKSTVNSTVAFIFCLIPKVRDHLGTEPAMLPLISVMVHPGRRVSGTIQGAIYCMTGLVFGLAYAIFGRFLAQRCLGSTWNTLSEPEQYAMHYERLQAALAILAVFETLMLFFHGWMRSVSHHYFGIVFPLFLVVHFTFMAPLTESSGVIAQSFSSPFYLGIAMSIFWNLTLFPEFGSTFLGNATIDTLNEVHKAIDESVRFFVSMDNRENDDLYNGPPITLSKLVKMKSTISKKVGNCLLVLDECIYEISYSYLSPLQLKPIIDLLKPLNMYINGLVNACQLEFILLGSQQNIEGDTMDIDTNKEILYADAAKLLKILERMKQPVYELHRYMSECIYISKLILSYAYDVDLGRVDTNGMFADMNLPTYNHREELPEDFNVDEHINKLTAALVEFDVTFREEMIHLDIDLLNPNDEMFLLSSFLMNFKQSTQSVISILEHVKNIYSTRKAREEKGWIRGKSLWSTFLSDKRSFKIWLKGGRPTSNVITENESLKGTFDYDQYNALGGLAVRRPSNEEDDLLGQKRSTAAASSNNQDSKQLPVSTRDIGDSSLPATKANKKIGYKYLSYYLTMFLISADKFYRKSKAHFRFGFQVAIALMLASFPMFVPKIRHWYVEYRGTWIGFVCILCLEPSVGGTFWVFFLRAVGVISGSAWAYLSYVAGVNQTNPYLETIVTIFGAVPGFYFLLGTPYVKAAIIQIISIYIVMLAAILPSSNKGGILVSFAKRCLAVGYGGLIALVVQLTFFPIKARDQLNEEIAFVCGCISEMELLYASGLEGESLKISMTDDRYQKFNRISQSAKSALGRAEAYKGLTRQEPRLKGEYTELENVFSQIIFVQRQILDRMDNVALLRKQYGSGVIEELNSVVYPYRRQMVASLSNCMRAIQEAFLNKTPLPQFLPSARVAHRRLINMVSRALHNRYRNQLEALKPRVVVDKFRDDESSDVEEGLMMKTKNNRDRSRNTLPPHEYALKEKFLSWNASSAATEEVIEYVEELLDLTKILVGINEFKYGFLSRPLYEDWAAEAVVGFNNFVKAGVSKKSVSENESGDVNSAISEEEEISSGSSTSRAEGEQPVAFNSKYTENNGINLARIASHKIGQDNQGLPINLKNRTYSIGSYPDSVNQLSALSRKKTLGDADSNYFDGEDTSDDELPLALKKIVSHKSRKQ</sequence>
<dbReference type="InterPro" id="IPR052430">
    <property type="entry name" value="IVT-Associated"/>
</dbReference>
<dbReference type="KEGG" id="tgb:HG536_0B01090"/>
<dbReference type="RefSeq" id="XP_037137923.1">
    <property type="nucleotide sequence ID" value="XM_037282028.1"/>
</dbReference>
<dbReference type="InterPro" id="IPR018823">
    <property type="entry name" value="ArAE_2_N"/>
</dbReference>
<dbReference type="OrthoDB" id="68611at2759"/>
<feature type="region of interest" description="Disordered" evidence="5">
    <location>
        <begin position="1073"/>
        <end position="1103"/>
    </location>
</feature>
<feature type="region of interest" description="Disordered" evidence="5">
    <location>
        <begin position="551"/>
        <end position="578"/>
    </location>
</feature>
<dbReference type="Pfam" id="PF13515">
    <property type="entry name" value="FUSC_2"/>
    <property type="match status" value="1"/>
</dbReference>
<proteinExistence type="predicted"/>
<feature type="transmembrane region" description="Helical" evidence="6">
    <location>
        <begin position="724"/>
        <end position="742"/>
    </location>
</feature>
<feature type="transmembrane region" description="Helical" evidence="6">
    <location>
        <begin position="669"/>
        <end position="688"/>
    </location>
</feature>
<keyword evidence="3 6" id="KW-1133">Transmembrane helix</keyword>
<keyword evidence="2 6" id="KW-0812">Transmembrane</keyword>
<evidence type="ECO:0000313" key="10">
    <source>
        <dbReference type="Proteomes" id="UP000515788"/>
    </source>
</evidence>
<feature type="transmembrane region" description="Helical" evidence="6">
    <location>
        <begin position="82"/>
        <end position="103"/>
    </location>
</feature>
<evidence type="ECO:0000256" key="3">
    <source>
        <dbReference type="ARBA" id="ARBA00022989"/>
    </source>
</evidence>
<dbReference type="EMBL" id="CP059247">
    <property type="protein sequence ID" value="QLL31248.1"/>
    <property type="molecule type" value="Genomic_DNA"/>
</dbReference>
<keyword evidence="10" id="KW-1185">Reference proteome</keyword>
<dbReference type="GeneID" id="59324367"/>
<dbReference type="PRINTS" id="PR02047">
    <property type="entry name" value="BREFELDNASP4"/>
</dbReference>
<feature type="transmembrane region" description="Helical" evidence="6">
    <location>
        <begin position="754"/>
        <end position="776"/>
    </location>
</feature>
<evidence type="ECO:0000313" key="9">
    <source>
        <dbReference type="EMBL" id="QLL31248.1"/>
    </source>
</evidence>
<protein>
    <submittedName>
        <fullName evidence="9">Uncharacterized protein</fullName>
    </submittedName>
</protein>
<feature type="transmembrane region" description="Helical" evidence="6">
    <location>
        <begin position="127"/>
        <end position="148"/>
    </location>
</feature>
<dbReference type="PANTHER" id="PTHR47804">
    <property type="entry name" value="60S RIBOSOMAL PROTEIN L19"/>
    <property type="match status" value="1"/>
</dbReference>
<name>A0A7G3ZCL2_9SACH</name>
<keyword evidence="4 6" id="KW-0472">Membrane</keyword>
<comment type="subcellular location">
    <subcellularLocation>
        <location evidence="1">Membrane</location>
        <topology evidence="1">Multi-pass membrane protein</topology>
    </subcellularLocation>
</comment>
<accession>A0A7G3ZCL2</accession>
<feature type="domain" description="Integral membrane bound transporter" evidence="8">
    <location>
        <begin position="643"/>
        <end position="771"/>
    </location>
</feature>
<feature type="compositionally biased region" description="Polar residues" evidence="5">
    <location>
        <begin position="555"/>
        <end position="573"/>
    </location>
</feature>
<feature type="transmembrane region" description="Helical" evidence="6">
    <location>
        <begin position="619"/>
        <end position="638"/>
    </location>
</feature>
<feature type="transmembrane region" description="Helical" evidence="6">
    <location>
        <begin position="180"/>
        <end position="201"/>
    </location>
</feature>
<evidence type="ECO:0000256" key="1">
    <source>
        <dbReference type="ARBA" id="ARBA00004141"/>
    </source>
</evidence>
<feature type="transmembrane region" description="Helical" evidence="6">
    <location>
        <begin position="155"/>
        <end position="174"/>
    </location>
</feature>
<reference evidence="9 10" key="1">
    <citation type="submission" date="2020-06" db="EMBL/GenBank/DDBJ databases">
        <title>The yeast mating-type switching endonuclease HO is a domesticated member of an unorthodox homing genetic element family.</title>
        <authorList>
            <person name="Coughlan A.Y."/>
            <person name="Lombardi L."/>
            <person name="Braun-Galleani S."/>
            <person name="Martos A.R."/>
            <person name="Galeote V."/>
            <person name="Bigey F."/>
            <person name="Dequin S."/>
            <person name="Byrne K.P."/>
            <person name="Wolfe K.H."/>
        </authorList>
    </citation>
    <scope>NUCLEOTIDE SEQUENCE [LARGE SCALE GENOMIC DNA]</scope>
    <source>
        <strain evidence="9 10">CBS764</strain>
    </source>
</reference>
<dbReference type="PANTHER" id="PTHR47804:SF4">
    <property type="entry name" value="AFR661WP"/>
    <property type="match status" value="1"/>
</dbReference>
<organism evidence="9 10">
    <name type="scientific">Torulaspora globosa</name>
    <dbReference type="NCBI Taxonomy" id="48254"/>
    <lineage>
        <taxon>Eukaryota</taxon>
        <taxon>Fungi</taxon>
        <taxon>Dikarya</taxon>
        <taxon>Ascomycota</taxon>
        <taxon>Saccharomycotina</taxon>
        <taxon>Saccharomycetes</taxon>
        <taxon>Saccharomycetales</taxon>
        <taxon>Saccharomycetaceae</taxon>
        <taxon>Torulaspora</taxon>
    </lineage>
</organism>
<feature type="domain" description="Putative ER transporter 6TM N-terminal" evidence="7">
    <location>
        <begin position="17"/>
        <end position="327"/>
    </location>
</feature>
<dbReference type="Proteomes" id="UP000515788">
    <property type="component" value="Chromosome 2"/>
</dbReference>
<dbReference type="AlphaFoldDB" id="A0A7G3ZCL2"/>
<dbReference type="InterPro" id="IPR049453">
    <property type="entry name" value="Memb_transporter_dom"/>
</dbReference>
<gene>
    <name evidence="9" type="ORF">HG536_0B01090</name>
</gene>
<evidence type="ECO:0000256" key="2">
    <source>
        <dbReference type="ARBA" id="ARBA00022692"/>
    </source>
</evidence>
<dbReference type="GO" id="GO:0016020">
    <property type="term" value="C:membrane"/>
    <property type="evidence" value="ECO:0007669"/>
    <property type="project" value="UniProtKB-SubCell"/>
</dbReference>
<feature type="transmembrane region" description="Helical" evidence="6">
    <location>
        <begin position="700"/>
        <end position="718"/>
    </location>
</feature>
<dbReference type="Pfam" id="PF10337">
    <property type="entry name" value="ArAE_2_N"/>
    <property type="match status" value="1"/>
</dbReference>
<dbReference type="InterPro" id="IPR023244">
    <property type="entry name" value="Brefeldin_A-sensitivity_4"/>
</dbReference>
<evidence type="ECO:0000259" key="7">
    <source>
        <dbReference type="Pfam" id="PF10337"/>
    </source>
</evidence>
<evidence type="ECO:0000256" key="4">
    <source>
        <dbReference type="ARBA" id="ARBA00023136"/>
    </source>
</evidence>
<evidence type="ECO:0000256" key="6">
    <source>
        <dbReference type="SAM" id="Phobius"/>
    </source>
</evidence>
<evidence type="ECO:0000259" key="8">
    <source>
        <dbReference type="Pfam" id="PF13515"/>
    </source>
</evidence>
<evidence type="ECO:0000256" key="5">
    <source>
        <dbReference type="SAM" id="MobiDB-lite"/>
    </source>
</evidence>